<proteinExistence type="inferred from homology"/>
<keyword evidence="6 10" id="KW-0067">ATP-binding</keyword>
<evidence type="ECO:0000259" key="9">
    <source>
        <dbReference type="PROSITE" id="PS50893"/>
    </source>
</evidence>
<dbReference type="PROSITE" id="PS50893">
    <property type="entry name" value="ABC_TRANSPORTER_2"/>
    <property type="match status" value="2"/>
</dbReference>
<evidence type="ECO:0000256" key="1">
    <source>
        <dbReference type="ARBA" id="ARBA00004417"/>
    </source>
</evidence>
<dbReference type="SUPFAM" id="SSF52540">
    <property type="entry name" value="P-loop containing nucleoside triphosphate hydrolases"/>
    <property type="match status" value="2"/>
</dbReference>
<evidence type="ECO:0000256" key="6">
    <source>
        <dbReference type="ARBA" id="ARBA00022840"/>
    </source>
</evidence>
<dbReference type="HOGENOM" id="CLU_000604_86_2_5"/>
<evidence type="ECO:0000256" key="7">
    <source>
        <dbReference type="ARBA" id="ARBA00023136"/>
    </source>
</evidence>
<dbReference type="AlphaFoldDB" id="B9JQI4"/>
<feature type="domain" description="ABC transporter" evidence="9">
    <location>
        <begin position="13"/>
        <end position="261"/>
    </location>
</feature>
<evidence type="ECO:0000256" key="4">
    <source>
        <dbReference type="ARBA" id="ARBA00022475"/>
    </source>
</evidence>
<evidence type="ECO:0000256" key="5">
    <source>
        <dbReference type="ARBA" id="ARBA00022741"/>
    </source>
</evidence>
<dbReference type="PANTHER" id="PTHR43297:SF2">
    <property type="entry name" value="DIPEPTIDE TRANSPORT ATP-BINDING PROTEIN DPPD"/>
    <property type="match status" value="1"/>
</dbReference>
<dbReference type="CDD" id="cd03257">
    <property type="entry name" value="ABC_NikE_OppD_transporters"/>
    <property type="match status" value="2"/>
</dbReference>
<feature type="region of interest" description="Disordered" evidence="8">
    <location>
        <begin position="538"/>
        <end position="558"/>
    </location>
</feature>
<dbReference type="RefSeq" id="WP_012653395.1">
    <property type="nucleotide sequence ID" value="NC_011987.1"/>
</dbReference>
<dbReference type="InterPro" id="IPR013563">
    <property type="entry name" value="Oligopep_ABC_C"/>
</dbReference>
<gene>
    <name evidence="10" type="ordered locus">Arad_12436</name>
</gene>
<dbReference type="GO" id="GO:0005524">
    <property type="term" value="F:ATP binding"/>
    <property type="evidence" value="ECO:0007669"/>
    <property type="project" value="UniProtKB-KW"/>
</dbReference>
<dbReference type="InterPro" id="IPR017871">
    <property type="entry name" value="ABC_transporter-like_CS"/>
</dbReference>
<evidence type="ECO:0000256" key="2">
    <source>
        <dbReference type="ARBA" id="ARBA00005417"/>
    </source>
</evidence>
<evidence type="ECO:0000256" key="3">
    <source>
        <dbReference type="ARBA" id="ARBA00022448"/>
    </source>
</evidence>
<dbReference type="Proteomes" id="UP000001600">
    <property type="component" value="Plasmid pAtK84c"/>
</dbReference>
<keyword evidence="4" id="KW-1003">Cell membrane</keyword>
<dbReference type="Pfam" id="PF08352">
    <property type="entry name" value="oligo_HPY"/>
    <property type="match status" value="2"/>
</dbReference>
<dbReference type="InterPro" id="IPR003439">
    <property type="entry name" value="ABC_transporter-like_ATP-bd"/>
</dbReference>
<evidence type="ECO:0000313" key="11">
    <source>
        <dbReference type="Proteomes" id="UP000001600"/>
    </source>
</evidence>
<dbReference type="GO" id="GO:0016887">
    <property type="term" value="F:ATP hydrolysis activity"/>
    <property type="evidence" value="ECO:0007669"/>
    <property type="project" value="InterPro"/>
</dbReference>
<reference evidence="10 11" key="1">
    <citation type="journal article" date="2009" name="J. Bacteriol.">
        <title>Genome sequences of three Agrobacterium biovars help elucidate the evolution of multichromosome genomes in bacteria.</title>
        <authorList>
            <person name="Slater S.C."/>
            <person name="Goldman B.S."/>
            <person name="Goodner B."/>
            <person name="Setubal J.C."/>
            <person name="Farrand S.K."/>
            <person name="Nester E.W."/>
            <person name="Burr T.J."/>
            <person name="Banta L."/>
            <person name="Dickerman A.W."/>
            <person name="Paulsen I."/>
            <person name="Otten L."/>
            <person name="Suen G."/>
            <person name="Welch R."/>
            <person name="Almeida N.F."/>
            <person name="Arnold F."/>
            <person name="Burton O.T."/>
            <person name="Du Z."/>
            <person name="Ewing A."/>
            <person name="Godsy E."/>
            <person name="Heisel S."/>
            <person name="Houmiel K.L."/>
            <person name="Jhaveri J."/>
            <person name="Lu J."/>
            <person name="Miller N.M."/>
            <person name="Norton S."/>
            <person name="Chen Q."/>
            <person name="Phoolcharoen W."/>
            <person name="Ohlin V."/>
            <person name="Ondrusek D."/>
            <person name="Pride N."/>
            <person name="Stricklin S.L."/>
            <person name="Sun J."/>
            <person name="Wheeler C."/>
            <person name="Wilson L."/>
            <person name="Zhu H."/>
            <person name="Wood D.W."/>
        </authorList>
    </citation>
    <scope>NUCLEOTIDE SEQUENCE [LARGE SCALE GENOMIC DNA]</scope>
    <source>
        <strain evidence="11">K84 / ATCC BAA-868</strain>
        <plasmid evidence="10 11">pAtK84c</plasmid>
    </source>
</reference>
<organism evidence="10 11">
    <name type="scientific">Rhizobium rhizogenes (strain K84 / ATCC BAA-868)</name>
    <name type="common">Agrobacterium radiobacter</name>
    <dbReference type="NCBI Taxonomy" id="311403"/>
    <lineage>
        <taxon>Bacteria</taxon>
        <taxon>Pseudomonadati</taxon>
        <taxon>Pseudomonadota</taxon>
        <taxon>Alphaproteobacteria</taxon>
        <taxon>Hyphomicrobiales</taxon>
        <taxon>Rhizobiaceae</taxon>
        <taxon>Rhizobium/Agrobacterium group</taxon>
        <taxon>Rhizobium</taxon>
    </lineage>
</organism>
<dbReference type="NCBIfam" id="NF007739">
    <property type="entry name" value="PRK10419.1"/>
    <property type="match status" value="2"/>
</dbReference>
<dbReference type="EMBL" id="CP000631">
    <property type="protein sequence ID" value="ACM31403.1"/>
    <property type="molecule type" value="Genomic_DNA"/>
</dbReference>
<dbReference type="Pfam" id="PF00005">
    <property type="entry name" value="ABC_tran"/>
    <property type="match status" value="2"/>
</dbReference>
<accession>B9JQI4</accession>
<comment type="subcellular location">
    <subcellularLocation>
        <location evidence="1">Cell inner membrane</location>
        <topology evidence="1">Peripheral membrane protein</topology>
    </subcellularLocation>
</comment>
<dbReference type="GO" id="GO:0015833">
    <property type="term" value="P:peptide transport"/>
    <property type="evidence" value="ECO:0007669"/>
    <property type="project" value="InterPro"/>
</dbReference>
<dbReference type="SMART" id="SM00382">
    <property type="entry name" value="AAA"/>
    <property type="match status" value="2"/>
</dbReference>
<dbReference type="PANTHER" id="PTHR43297">
    <property type="entry name" value="OLIGOPEPTIDE TRANSPORT ATP-BINDING PROTEIN APPD"/>
    <property type="match status" value="1"/>
</dbReference>
<geneLocation type="plasmid" evidence="10 11">
    <name>pAtK84c</name>
</geneLocation>
<evidence type="ECO:0000313" key="10">
    <source>
        <dbReference type="EMBL" id="ACM31403.1"/>
    </source>
</evidence>
<dbReference type="PROSITE" id="PS00211">
    <property type="entry name" value="ABC_TRANSPORTER_1"/>
    <property type="match status" value="2"/>
</dbReference>
<comment type="similarity">
    <text evidence="2">Belongs to the ABC transporter superfamily.</text>
</comment>
<dbReference type="Gene3D" id="3.40.50.300">
    <property type="entry name" value="P-loop containing nucleotide triphosphate hydrolases"/>
    <property type="match status" value="2"/>
</dbReference>
<keyword evidence="7" id="KW-0472">Membrane</keyword>
<dbReference type="KEGG" id="ara:Arad_12436"/>
<dbReference type="InterPro" id="IPR050388">
    <property type="entry name" value="ABC_Ni/Peptide_Import"/>
</dbReference>
<dbReference type="GO" id="GO:0055085">
    <property type="term" value="P:transmembrane transport"/>
    <property type="evidence" value="ECO:0007669"/>
    <property type="project" value="UniProtKB-ARBA"/>
</dbReference>
<feature type="domain" description="ABC transporter" evidence="9">
    <location>
        <begin position="282"/>
        <end position="531"/>
    </location>
</feature>
<evidence type="ECO:0000256" key="8">
    <source>
        <dbReference type="SAM" id="MobiDB-lite"/>
    </source>
</evidence>
<dbReference type="InterPro" id="IPR027417">
    <property type="entry name" value="P-loop_NTPase"/>
</dbReference>
<name>B9JQI4_RHIR8</name>
<keyword evidence="5" id="KW-0547">Nucleotide-binding</keyword>
<dbReference type="NCBIfam" id="NF008453">
    <property type="entry name" value="PRK11308.1"/>
    <property type="match status" value="2"/>
</dbReference>
<dbReference type="GO" id="GO:0005886">
    <property type="term" value="C:plasma membrane"/>
    <property type="evidence" value="ECO:0007669"/>
    <property type="project" value="UniProtKB-SubCell"/>
</dbReference>
<dbReference type="FunFam" id="3.40.50.300:FF:000016">
    <property type="entry name" value="Oligopeptide ABC transporter ATP-binding component"/>
    <property type="match status" value="1"/>
</dbReference>
<sequence length="558" mass="60256">MSQSQPAATAPLVEIENIDIRLPEGGERELAVHDATLSIARGEVLCIVGESGSGKSVLASAIAGLLPGNGLRVERGNLRFAGEDVLSLGETALRRLRGARIGYIFQEPMTALNPLLTIGRQIAEALKAHGHPAPPERIAELLAAMRLPDPGTLRRRYPHELSGGQRQRVAIAIAMACGPDLLIADEPTTALDVTTQAEILRLILDLRARRGLAVLFITHDFGVVRDIADRIVVMQNGEIVEHGNAEQLLSAPTHPYTRRLLAAVPKLEARRSPLASDLPAALELEGIHKTHFTRRHFLGSARPATQALGGIDLTLRIGETVALVGESGSGKSTLGQVITGLVERDAGTFRLSGEAIGRARDLFTRERRPAVQMVFQDPQSSLNPRHSIRRILTEPVLQTGLSKEEAETRMMELLLRIGLDPSSADRKPHAFSGGQRQRIGLARALMPRPRLLVADEPVSALDVSVQAQVLDLLAELQSDLGLAMLFITHDLRVAARVADRIAVMQHGVIVEEAATADLLRTPRSTYARALIAAVPGRNGETEPVANSSSRILEETPHD</sequence>
<keyword evidence="10" id="KW-0614">Plasmid</keyword>
<dbReference type="InterPro" id="IPR003593">
    <property type="entry name" value="AAA+_ATPase"/>
</dbReference>
<protein>
    <submittedName>
        <fullName evidence="10">ABC transporter, ATP-binding protein</fullName>
    </submittedName>
</protein>
<keyword evidence="3" id="KW-0813">Transport</keyword>